<name>A0AAV8TER5_9ROSI</name>
<dbReference type="InterPro" id="IPR040256">
    <property type="entry name" value="At4g02000-like"/>
</dbReference>
<comment type="caution">
    <text evidence="2">The sequence shown here is derived from an EMBL/GenBank/DDBJ whole genome shotgun (WGS) entry which is preliminary data.</text>
</comment>
<dbReference type="AlphaFoldDB" id="A0AAV8TER5"/>
<keyword evidence="3" id="KW-1185">Reference proteome</keyword>
<organism evidence="2 3">
    <name type="scientific">Erythroxylum novogranatense</name>
    <dbReference type="NCBI Taxonomy" id="1862640"/>
    <lineage>
        <taxon>Eukaryota</taxon>
        <taxon>Viridiplantae</taxon>
        <taxon>Streptophyta</taxon>
        <taxon>Embryophyta</taxon>
        <taxon>Tracheophyta</taxon>
        <taxon>Spermatophyta</taxon>
        <taxon>Magnoliopsida</taxon>
        <taxon>eudicotyledons</taxon>
        <taxon>Gunneridae</taxon>
        <taxon>Pentapetalae</taxon>
        <taxon>rosids</taxon>
        <taxon>fabids</taxon>
        <taxon>Malpighiales</taxon>
        <taxon>Erythroxylaceae</taxon>
        <taxon>Erythroxylum</taxon>
    </lineage>
</organism>
<proteinExistence type="predicted"/>
<feature type="region of interest" description="Disordered" evidence="1">
    <location>
        <begin position="1"/>
        <end position="33"/>
    </location>
</feature>
<dbReference type="EMBL" id="JAIWQS010000005">
    <property type="protein sequence ID" value="KAJ8765310.1"/>
    <property type="molecule type" value="Genomic_DNA"/>
</dbReference>
<evidence type="ECO:0008006" key="4">
    <source>
        <dbReference type="Google" id="ProtNLM"/>
    </source>
</evidence>
<dbReference type="PANTHER" id="PTHR31286:SF165">
    <property type="entry name" value="DUF4283 DOMAIN-CONTAINING PROTEIN"/>
    <property type="match status" value="1"/>
</dbReference>
<dbReference type="PANTHER" id="PTHR31286">
    <property type="entry name" value="GLYCINE-RICH CELL WALL STRUCTURAL PROTEIN 1.8-LIKE"/>
    <property type="match status" value="1"/>
</dbReference>
<evidence type="ECO:0000313" key="3">
    <source>
        <dbReference type="Proteomes" id="UP001159364"/>
    </source>
</evidence>
<dbReference type="Proteomes" id="UP001159364">
    <property type="component" value="Linkage Group LG05"/>
</dbReference>
<evidence type="ECO:0000313" key="2">
    <source>
        <dbReference type="EMBL" id="KAJ8765310.1"/>
    </source>
</evidence>
<sequence>MGDPSMSLGPFPPLPSTEAVGSSSASRAMEEDEIAVTPPVGRGAWRDMVGKSKSVGKLQFYPNVLQDGVVSPPMELLQAGARAWSHALVGFFWSKRVAFPVVSAWARRRWGKQGFEKAMLRGPWHIGDQPLFLQQWRPSLGVDRGAVDAIPLWVLFRDLPMEYWTVEGLSHLANGLGKPLCMDAQTATMDRIGYAKICIEVSKDAELPESLSIKRLGDNGELLCAQILLSYPWKPQMGGRKWVATGRVFNSCWAADLDQSGSPMAGEVLPHDSRSLNPCSTDLQVLEPEAQIVTEAIRGASSVEAPVTIQQPIPETVGVSATDSVACANLGEVRSFTPSRADSPLVVVEGLPIEGSETIGCS</sequence>
<gene>
    <name evidence="2" type="ORF">K2173_012007</name>
</gene>
<accession>A0AAV8TER5</accession>
<protein>
    <recommendedName>
        <fullName evidence="4">DUF4283 domain-containing protein</fullName>
    </recommendedName>
</protein>
<evidence type="ECO:0000256" key="1">
    <source>
        <dbReference type="SAM" id="MobiDB-lite"/>
    </source>
</evidence>
<reference evidence="2 3" key="1">
    <citation type="submission" date="2021-09" db="EMBL/GenBank/DDBJ databases">
        <title>Genomic insights and catalytic innovation underlie evolution of tropane alkaloids biosynthesis.</title>
        <authorList>
            <person name="Wang Y.-J."/>
            <person name="Tian T."/>
            <person name="Huang J.-P."/>
            <person name="Huang S.-X."/>
        </authorList>
    </citation>
    <scope>NUCLEOTIDE SEQUENCE [LARGE SCALE GENOMIC DNA]</scope>
    <source>
        <strain evidence="2">KIB-2018</strain>
        <tissue evidence="2">Leaf</tissue>
    </source>
</reference>